<protein>
    <recommendedName>
        <fullName evidence="4">SipW-cognate class signal peptide</fullName>
    </recommendedName>
</protein>
<accession>A0ABD5SEK7</accession>
<feature type="compositionally biased region" description="Gly residues" evidence="1">
    <location>
        <begin position="258"/>
        <end position="277"/>
    </location>
</feature>
<reference evidence="2 3" key="1">
    <citation type="journal article" date="2019" name="Int. J. Syst. Evol. Microbiol.">
        <title>The Global Catalogue of Microorganisms (GCM) 10K type strain sequencing project: providing services to taxonomists for standard genome sequencing and annotation.</title>
        <authorList>
            <consortium name="The Broad Institute Genomics Platform"/>
            <consortium name="The Broad Institute Genome Sequencing Center for Infectious Disease"/>
            <person name="Wu L."/>
            <person name="Ma J."/>
        </authorList>
    </citation>
    <scope>NUCLEOTIDE SEQUENCE [LARGE SCALE GENOMIC DNA]</scope>
    <source>
        <strain evidence="2 3">CGMCC 1.3239</strain>
    </source>
</reference>
<evidence type="ECO:0000256" key="1">
    <source>
        <dbReference type="SAM" id="MobiDB-lite"/>
    </source>
</evidence>
<dbReference type="RefSeq" id="WP_379780928.1">
    <property type="nucleotide sequence ID" value="NZ_JBHSWW010000089.1"/>
</dbReference>
<dbReference type="AlphaFoldDB" id="A0ABD5SEK7"/>
<dbReference type="EMBL" id="JBHSWW010000089">
    <property type="protein sequence ID" value="MFC6753377.1"/>
    <property type="molecule type" value="Genomic_DNA"/>
</dbReference>
<gene>
    <name evidence="2" type="ORF">ACFQEU_07850</name>
</gene>
<proteinExistence type="predicted"/>
<evidence type="ECO:0008006" key="4">
    <source>
        <dbReference type="Google" id="ProtNLM"/>
    </source>
</evidence>
<name>A0ABD5SEK7_9EURY</name>
<dbReference type="Proteomes" id="UP001596442">
    <property type="component" value="Unassembled WGS sequence"/>
</dbReference>
<comment type="caution">
    <text evidence="2">The sequence shown here is derived from an EMBL/GenBank/DDBJ whole genome shotgun (WGS) entry which is preliminary data.</text>
</comment>
<organism evidence="2 3">
    <name type="scientific">Halorubrum tibetense</name>
    <dbReference type="NCBI Taxonomy" id="175631"/>
    <lineage>
        <taxon>Archaea</taxon>
        <taxon>Methanobacteriati</taxon>
        <taxon>Methanobacteriota</taxon>
        <taxon>Stenosarchaea group</taxon>
        <taxon>Halobacteria</taxon>
        <taxon>Halobacteriales</taxon>
        <taxon>Haloferacaceae</taxon>
        <taxon>Halorubrum</taxon>
    </lineage>
</organism>
<feature type="region of interest" description="Disordered" evidence="1">
    <location>
        <begin position="256"/>
        <end position="300"/>
    </location>
</feature>
<evidence type="ECO:0000313" key="2">
    <source>
        <dbReference type="EMBL" id="MFC6753377.1"/>
    </source>
</evidence>
<sequence length="300" mass="30688">MKRRHLILTLGGASAGAMTIGSGAFSSAQAERGVSVSVVDDDHALVGYDSPSDEADGKAVTDGERVDLVTVENRFADGAELSIEDVTLEVIPDDGEYPKVTEVTYDDGTFGSGDSETIEGTIECAGSGERATVELTVRVAGEGVSAELFGDTETRRFEIVCYDVTTYSASGGVGVEGVEFKGNGNAEISSPDEGEVDVQIYYVDGGGVAVTDDKNVSVGENLRGQTSLGGKTIAGVHVKGIDGVFVHPQFDADDCGVTPGGGGGENNGNGNDNGNGVSGSTVTETRGSEDAFGGCLPDDY</sequence>
<keyword evidence="3" id="KW-1185">Reference proteome</keyword>
<evidence type="ECO:0000313" key="3">
    <source>
        <dbReference type="Proteomes" id="UP001596442"/>
    </source>
</evidence>